<accession>A0AAD7WJJ9</accession>
<dbReference type="Pfam" id="PF09058">
    <property type="entry name" value="L27_1"/>
    <property type="match status" value="1"/>
</dbReference>
<evidence type="ECO:0000313" key="3">
    <source>
        <dbReference type="Proteomes" id="UP001221898"/>
    </source>
</evidence>
<name>A0AAD7WJJ9_9TELE</name>
<dbReference type="EMBL" id="JAINUG010000086">
    <property type="protein sequence ID" value="KAJ8399030.1"/>
    <property type="molecule type" value="Genomic_DNA"/>
</dbReference>
<sequence length="145" mass="15719">MPIRKKDTARALVLLEDYCSKLRRPEEQQLKTAILRVMGIFKSSLFQALLGRGTRPGHQAPLIGGDMSTLSRHAEIPSCESGFTAVIKPRLSREGRSLERADGSGPAAFPEGGLAGVPNLARSCLCPYRRRSEIGGAFRSSPPCL</sequence>
<gene>
    <name evidence="2" type="ORF">AAFF_G00416970</name>
</gene>
<organism evidence="2 3">
    <name type="scientific">Aldrovandia affinis</name>
    <dbReference type="NCBI Taxonomy" id="143900"/>
    <lineage>
        <taxon>Eukaryota</taxon>
        <taxon>Metazoa</taxon>
        <taxon>Chordata</taxon>
        <taxon>Craniata</taxon>
        <taxon>Vertebrata</taxon>
        <taxon>Euteleostomi</taxon>
        <taxon>Actinopterygii</taxon>
        <taxon>Neopterygii</taxon>
        <taxon>Teleostei</taxon>
        <taxon>Notacanthiformes</taxon>
        <taxon>Halosauridae</taxon>
        <taxon>Aldrovandia</taxon>
    </lineage>
</organism>
<comment type="caution">
    <text evidence="2">The sequence shown here is derived from an EMBL/GenBank/DDBJ whole genome shotgun (WGS) entry which is preliminary data.</text>
</comment>
<dbReference type="Gene3D" id="1.10.287.470">
    <property type="entry name" value="Helix hairpin bin"/>
    <property type="match status" value="1"/>
</dbReference>
<keyword evidence="3" id="KW-1185">Reference proteome</keyword>
<dbReference type="SUPFAM" id="SSF101288">
    <property type="entry name" value="L27 domain"/>
    <property type="match status" value="1"/>
</dbReference>
<reference evidence="2" key="1">
    <citation type="journal article" date="2023" name="Science">
        <title>Genome structures resolve the early diversification of teleost fishes.</title>
        <authorList>
            <person name="Parey E."/>
            <person name="Louis A."/>
            <person name="Montfort J."/>
            <person name="Bouchez O."/>
            <person name="Roques C."/>
            <person name="Iampietro C."/>
            <person name="Lluch J."/>
            <person name="Castinel A."/>
            <person name="Donnadieu C."/>
            <person name="Desvignes T."/>
            <person name="Floi Bucao C."/>
            <person name="Jouanno E."/>
            <person name="Wen M."/>
            <person name="Mejri S."/>
            <person name="Dirks R."/>
            <person name="Jansen H."/>
            <person name="Henkel C."/>
            <person name="Chen W.J."/>
            <person name="Zahm M."/>
            <person name="Cabau C."/>
            <person name="Klopp C."/>
            <person name="Thompson A.W."/>
            <person name="Robinson-Rechavi M."/>
            <person name="Braasch I."/>
            <person name="Lecointre G."/>
            <person name="Bobe J."/>
            <person name="Postlethwait J.H."/>
            <person name="Berthelot C."/>
            <person name="Roest Crollius H."/>
            <person name="Guiguen Y."/>
        </authorList>
    </citation>
    <scope>NUCLEOTIDE SEQUENCE</scope>
    <source>
        <strain evidence="2">NC1722</strain>
    </source>
</reference>
<protein>
    <recommendedName>
        <fullName evidence="1">L27-1 domain-containing protein</fullName>
    </recommendedName>
</protein>
<feature type="domain" description="L27-1" evidence="1">
    <location>
        <begin position="6"/>
        <end position="50"/>
    </location>
</feature>
<dbReference type="InterPro" id="IPR015143">
    <property type="entry name" value="L27_1"/>
</dbReference>
<proteinExistence type="predicted"/>
<evidence type="ECO:0000259" key="1">
    <source>
        <dbReference type="Pfam" id="PF09058"/>
    </source>
</evidence>
<dbReference type="AlphaFoldDB" id="A0AAD7WJJ9"/>
<dbReference type="InterPro" id="IPR036892">
    <property type="entry name" value="L27_dom_sf"/>
</dbReference>
<evidence type="ECO:0000313" key="2">
    <source>
        <dbReference type="EMBL" id="KAJ8399030.1"/>
    </source>
</evidence>
<dbReference type="Proteomes" id="UP001221898">
    <property type="component" value="Unassembled WGS sequence"/>
</dbReference>